<dbReference type="AlphaFoldDB" id="A0A426ZSB5"/>
<evidence type="ECO:0000259" key="1">
    <source>
        <dbReference type="PROSITE" id="PS50003"/>
    </source>
</evidence>
<gene>
    <name evidence="2" type="ORF">B296_00039801</name>
</gene>
<dbReference type="EMBL" id="AMZH03005270">
    <property type="protein sequence ID" value="RRT66838.1"/>
    <property type="molecule type" value="Genomic_DNA"/>
</dbReference>
<dbReference type="Proteomes" id="UP000287651">
    <property type="component" value="Unassembled WGS sequence"/>
</dbReference>
<reference evidence="2 3" key="1">
    <citation type="journal article" date="2014" name="Agronomy (Basel)">
        <title>A Draft Genome Sequence for Ensete ventricosum, the Drought-Tolerant Tree Against Hunger.</title>
        <authorList>
            <person name="Harrison J."/>
            <person name="Moore K.A."/>
            <person name="Paszkiewicz K."/>
            <person name="Jones T."/>
            <person name="Grant M."/>
            <person name="Ambacheew D."/>
            <person name="Muzemil S."/>
            <person name="Studholme D.J."/>
        </authorList>
    </citation>
    <scope>NUCLEOTIDE SEQUENCE [LARGE SCALE GENOMIC DNA]</scope>
</reference>
<sequence length="257" mass="28971">MSAHRYGLVVEDTNALILLCDDNEDLRTWQKRLQGAIYRASGPATISSISEISSPAETRSYDIAPTLDVVYMERLFVTGVLDELRLNFISFSTDDDDYMGYDYSLTGQFSEVRIVYLNRFVQEVSYGYLLCLSWWSKGVRKRQVQRGLAIQKPSVGHKKVDLEECYSAAEMDLPITKKGSRCEATDSNAMGMVVRWYCKGGTSMESSIPCSHEGRALVVKGIEKVENTKANSKYQDKAEGQRSENFIRPVLMGFSSK</sequence>
<feature type="domain" description="PH" evidence="1">
    <location>
        <begin position="1"/>
        <end position="38"/>
    </location>
</feature>
<organism evidence="2 3">
    <name type="scientific">Ensete ventricosum</name>
    <name type="common">Abyssinian banana</name>
    <name type="synonym">Musa ensete</name>
    <dbReference type="NCBI Taxonomy" id="4639"/>
    <lineage>
        <taxon>Eukaryota</taxon>
        <taxon>Viridiplantae</taxon>
        <taxon>Streptophyta</taxon>
        <taxon>Embryophyta</taxon>
        <taxon>Tracheophyta</taxon>
        <taxon>Spermatophyta</taxon>
        <taxon>Magnoliopsida</taxon>
        <taxon>Liliopsida</taxon>
        <taxon>Zingiberales</taxon>
        <taxon>Musaceae</taxon>
        <taxon>Ensete</taxon>
    </lineage>
</organism>
<name>A0A426ZSB5_ENSVE</name>
<proteinExistence type="predicted"/>
<dbReference type="PANTHER" id="PTHR45523:SF3">
    <property type="entry name" value="VACUOLAR PROTEIN SORTING-ASSOCIATED PROTEIN 13A"/>
    <property type="match status" value="1"/>
</dbReference>
<accession>A0A426ZSB5</accession>
<evidence type="ECO:0000313" key="3">
    <source>
        <dbReference type="Proteomes" id="UP000287651"/>
    </source>
</evidence>
<dbReference type="InterPro" id="IPR001849">
    <property type="entry name" value="PH_domain"/>
</dbReference>
<comment type="caution">
    <text evidence="2">The sequence shown here is derived from an EMBL/GenBank/DDBJ whole genome shotgun (WGS) entry which is preliminary data.</text>
</comment>
<evidence type="ECO:0000313" key="2">
    <source>
        <dbReference type="EMBL" id="RRT66838.1"/>
    </source>
</evidence>
<protein>
    <recommendedName>
        <fullName evidence="1">PH domain-containing protein</fullName>
    </recommendedName>
</protein>
<dbReference type="PROSITE" id="PS50003">
    <property type="entry name" value="PH_DOMAIN"/>
    <property type="match status" value="1"/>
</dbReference>
<dbReference type="PANTHER" id="PTHR45523">
    <property type="entry name" value="TETRATRICOPEPTIDE REPEAT (TPR)-CONTAINING PROTEIN-RELATED"/>
    <property type="match status" value="1"/>
</dbReference>